<dbReference type="AlphaFoldDB" id="A0A2I2G7Q8"/>
<keyword evidence="5" id="KW-0131">Cell cycle</keyword>
<dbReference type="GO" id="GO:0070979">
    <property type="term" value="P:protein K11-linked ubiquitination"/>
    <property type="evidence" value="ECO:0007669"/>
    <property type="project" value="TreeGrafter"/>
</dbReference>
<dbReference type="Gene3D" id="2.130.10.10">
    <property type="entry name" value="YVTN repeat-like/Quinoprotein amine dehydrogenase"/>
    <property type="match status" value="1"/>
</dbReference>
<protein>
    <recommendedName>
        <fullName evidence="1">Anaphase-promoting complex subunit 4</fullName>
    </recommendedName>
</protein>
<dbReference type="InterPro" id="IPR036322">
    <property type="entry name" value="WD40_repeat_dom_sf"/>
</dbReference>
<keyword evidence="2" id="KW-0132">Cell division</keyword>
<keyword evidence="9" id="KW-1185">Reference proteome</keyword>
<evidence type="ECO:0000256" key="2">
    <source>
        <dbReference type="ARBA" id="ARBA00022618"/>
    </source>
</evidence>
<sequence length="840" mass="93644">MAEDGSQPQTLRPELQLPPVGEKLLPAKCKPGTLAYCPTMDLIALVTEDDELHVFRLNGQKVLGGSFKGDPYLDEDDGRGEIRALMWKNNGHLLAVACADNTIRVISSYSGKTVHHYPAYQAPADSPQPIKVTCLGWGVNFTDSKAAQRHLQEAAGYITIEDLLSPNVHPSKAAAVLRADLPRELALLDIETSLPKLSTLPATGGDDDVFSSRASLDAMFHSAAKNTSDAVDVLLVGSDNGTIHLRIFDCFEIGSFEVGTSVTDSASCQIFKHASHPLSSTHALLASTPAEGDGLSSLHLITLDLRFITRSGRYLSLLAYKTTQLQNLLRYIGQVQRQIELEWKNAQELPARYMRSVNEDLQEKCHCDFVTAAYHLVVTGDCFAPLKEFLVDIVGERGHKRWEKAVATGYENVRRLIHECLLPALERCQVLLSRLFGLSKFHKLSEVLGLETSDLNAIVETMDCLQLLSHHILIHTNDEMCQFESFSKWLRHEIDMQTAEPMSQTLEELMEKTDMIEYPQTLKYIRGALTKSTLRHYIQQLPMMGMPRPTSSTSDKWAPTGHDRSFYDTFKKLLEQQNQNPGDVDPVKLPKINDLTKRLKLQFDTVFGQIALTQRRGILHRSPLSLDPDCDHNVIDMTMRYEDIDNQSLCVIYVATRSIKSTHLMYMYRLVLDSANGVSSTRNTSLGTIDMQEGQIRQVEFVEDNTLMVLWADSRGSSSLLNFAFQPVPPGTTDATSISASPLFIEFHDYHGEQASPRPAEKTIALDLVSPECASVELIKHAFAVSGPKAKPGRIDTNGRSGRRAVCVLYHDNLRYEVLDLDAEMIDEEEDNEDGEAGSE</sequence>
<dbReference type="PANTHER" id="PTHR13260">
    <property type="entry name" value="ANAPHASE PROMOTING COMPLEX SUBUNIT 4 APC4"/>
    <property type="match status" value="1"/>
</dbReference>
<dbReference type="OrthoDB" id="2110451at2759"/>
<feature type="domain" description="Anaphase-promoting complex subunit 4-like WD40" evidence="6">
    <location>
        <begin position="34"/>
        <end position="140"/>
    </location>
</feature>
<dbReference type="RefSeq" id="XP_024704185.1">
    <property type="nucleotide sequence ID" value="XM_024851558.1"/>
</dbReference>
<evidence type="ECO:0000313" key="9">
    <source>
        <dbReference type="Proteomes" id="UP000234275"/>
    </source>
</evidence>
<dbReference type="VEuPathDB" id="FungiDB:P170DRAFT_455702"/>
<comment type="caution">
    <text evidence="8">The sequence shown here is derived from an EMBL/GenBank/DDBJ whole genome shotgun (WGS) entry which is preliminary data.</text>
</comment>
<evidence type="ECO:0000256" key="4">
    <source>
        <dbReference type="ARBA" id="ARBA00022786"/>
    </source>
</evidence>
<reference evidence="8 9" key="1">
    <citation type="submission" date="2016-12" db="EMBL/GenBank/DDBJ databases">
        <title>The genomes of Aspergillus section Nigri reveals drivers in fungal speciation.</title>
        <authorList>
            <consortium name="DOE Joint Genome Institute"/>
            <person name="Vesth T.C."/>
            <person name="Nybo J."/>
            <person name="Theobald S."/>
            <person name="Brandl J."/>
            <person name="Frisvad J.C."/>
            <person name="Nielsen K.F."/>
            <person name="Lyhne E.K."/>
            <person name="Kogle M.E."/>
            <person name="Kuo A."/>
            <person name="Riley R."/>
            <person name="Clum A."/>
            <person name="Nolan M."/>
            <person name="Lipzen A."/>
            <person name="Salamov A."/>
            <person name="Henrissat B."/>
            <person name="Wiebenga A."/>
            <person name="De Vries R.P."/>
            <person name="Grigoriev I.V."/>
            <person name="Mortensen U.H."/>
            <person name="Andersen M.R."/>
            <person name="Baker S.E."/>
        </authorList>
    </citation>
    <scope>NUCLEOTIDE SEQUENCE [LARGE SCALE GENOMIC DNA]</scope>
    <source>
        <strain evidence="8 9">IBT 23096</strain>
    </source>
</reference>
<dbReference type="Pfam" id="PF12894">
    <property type="entry name" value="ANAPC4_WD40"/>
    <property type="match status" value="1"/>
</dbReference>
<dbReference type="Pfam" id="PF12896">
    <property type="entry name" value="ANAPC4"/>
    <property type="match status" value="1"/>
</dbReference>
<dbReference type="Proteomes" id="UP000234275">
    <property type="component" value="Unassembled WGS sequence"/>
</dbReference>
<dbReference type="GO" id="GO:0031145">
    <property type="term" value="P:anaphase-promoting complex-dependent catabolic process"/>
    <property type="evidence" value="ECO:0007669"/>
    <property type="project" value="InterPro"/>
</dbReference>
<dbReference type="PANTHER" id="PTHR13260:SF0">
    <property type="entry name" value="ANAPHASE-PROMOTING COMPLEX SUBUNIT 4"/>
    <property type="match status" value="1"/>
</dbReference>
<keyword evidence="3" id="KW-0498">Mitosis</keyword>
<organism evidence="8 9">
    <name type="scientific">Aspergillus steynii IBT 23096</name>
    <dbReference type="NCBI Taxonomy" id="1392250"/>
    <lineage>
        <taxon>Eukaryota</taxon>
        <taxon>Fungi</taxon>
        <taxon>Dikarya</taxon>
        <taxon>Ascomycota</taxon>
        <taxon>Pezizomycotina</taxon>
        <taxon>Eurotiomycetes</taxon>
        <taxon>Eurotiomycetidae</taxon>
        <taxon>Eurotiales</taxon>
        <taxon>Aspergillaceae</taxon>
        <taxon>Aspergillus</taxon>
        <taxon>Aspergillus subgen. Circumdati</taxon>
    </lineage>
</organism>
<evidence type="ECO:0000256" key="5">
    <source>
        <dbReference type="ARBA" id="ARBA00023306"/>
    </source>
</evidence>
<accession>A0A2I2G7Q8</accession>
<evidence type="ECO:0000313" key="8">
    <source>
        <dbReference type="EMBL" id="PLB48883.1"/>
    </source>
</evidence>
<dbReference type="SUPFAM" id="SSF50978">
    <property type="entry name" value="WD40 repeat-like"/>
    <property type="match status" value="1"/>
</dbReference>
<dbReference type="EMBL" id="MSFO01000004">
    <property type="protein sequence ID" value="PLB48883.1"/>
    <property type="molecule type" value="Genomic_DNA"/>
</dbReference>
<dbReference type="GeneID" id="36559257"/>
<proteinExistence type="predicted"/>
<dbReference type="GO" id="GO:0034399">
    <property type="term" value="C:nuclear periphery"/>
    <property type="evidence" value="ECO:0007669"/>
    <property type="project" value="TreeGrafter"/>
</dbReference>
<dbReference type="InterPro" id="IPR015943">
    <property type="entry name" value="WD40/YVTN_repeat-like_dom_sf"/>
</dbReference>
<dbReference type="InterPro" id="IPR024790">
    <property type="entry name" value="APC4_long_dom"/>
</dbReference>
<evidence type="ECO:0000259" key="6">
    <source>
        <dbReference type="Pfam" id="PF12894"/>
    </source>
</evidence>
<name>A0A2I2G7Q8_9EURO</name>
<feature type="domain" description="Anaphase-promoting complex subunit 4 long" evidence="7">
    <location>
        <begin position="299"/>
        <end position="499"/>
    </location>
</feature>
<evidence type="ECO:0000256" key="3">
    <source>
        <dbReference type="ARBA" id="ARBA00022776"/>
    </source>
</evidence>
<evidence type="ECO:0000259" key="7">
    <source>
        <dbReference type="Pfam" id="PF12896"/>
    </source>
</evidence>
<evidence type="ECO:0000256" key="1">
    <source>
        <dbReference type="ARBA" id="ARBA00016067"/>
    </source>
</evidence>
<dbReference type="GO" id="GO:0051301">
    <property type="term" value="P:cell division"/>
    <property type="evidence" value="ECO:0007669"/>
    <property type="project" value="UniProtKB-KW"/>
</dbReference>
<gene>
    <name evidence="8" type="ORF">P170DRAFT_455702</name>
</gene>
<dbReference type="InterPro" id="IPR024977">
    <property type="entry name" value="Apc4-like_WD40_dom"/>
</dbReference>
<dbReference type="GO" id="GO:0005680">
    <property type="term" value="C:anaphase-promoting complex"/>
    <property type="evidence" value="ECO:0007669"/>
    <property type="project" value="InterPro"/>
</dbReference>
<keyword evidence="4" id="KW-0833">Ubl conjugation pathway</keyword>
<dbReference type="STRING" id="1392250.A0A2I2G7Q8"/>
<dbReference type="InterPro" id="IPR024789">
    <property type="entry name" value="APC4"/>
</dbReference>